<feature type="region of interest" description="Disordered" evidence="1">
    <location>
        <begin position="79"/>
        <end position="153"/>
    </location>
</feature>
<keyword evidence="2" id="KW-1133">Transmembrane helix</keyword>
<dbReference type="EMBL" id="AP024355">
    <property type="protein sequence ID" value="BCR04702.1"/>
    <property type="molecule type" value="Genomic_DNA"/>
</dbReference>
<evidence type="ECO:0000256" key="1">
    <source>
        <dbReference type="SAM" id="MobiDB-lite"/>
    </source>
</evidence>
<evidence type="ECO:0000256" key="2">
    <source>
        <dbReference type="SAM" id="Phobius"/>
    </source>
</evidence>
<organism evidence="3 4">
    <name type="scientific">Desulfuromonas versatilis</name>
    <dbReference type="NCBI Taxonomy" id="2802975"/>
    <lineage>
        <taxon>Bacteria</taxon>
        <taxon>Pseudomonadati</taxon>
        <taxon>Thermodesulfobacteriota</taxon>
        <taxon>Desulfuromonadia</taxon>
        <taxon>Desulfuromonadales</taxon>
        <taxon>Desulfuromonadaceae</taxon>
        <taxon>Desulfuromonas</taxon>
    </lineage>
</organism>
<gene>
    <name evidence="3" type="ORF">DESUT3_17710</name>
</gene>
<feature type="compositionally biased region" description="Polar residues" evidence="1">
    <location>
        <begin position="127"/>
        <end position="143"/>
    </location>
</feature>
<keyword evidence="4" id="KW-1185">Reference proteome</keyword>
<proteinExistence type="predicted"/>
<dbReference type="Proteomes" id="UP001319827">
    <property type="component" value="Chromosome"/>
</dbReference>
<evidence type="ECO:0000313" key="4">
    <source>
        <dbReference type="Proteomes" id="UP001319827"/>
    </source>
</evidence>
<feature type="transmembrane region" description="Helical" evidence="2">
    <location>
        <begin position="266"/>
        <end position="289"/>
    </location>
</feature>
<evidence type="ECO:0000313" key="3">
    <source>
        <dbReference type="EMBL" id="BCR04702.1"/>
    </source>
</evidence>
<protein>
    <submittedName>
        <fullName evidence="3">Uncharacterized protein</fullName>
    </submittedName>
</protein>
<accession>A0ABN6DXW0</accession>
<feature type="transmembrane region" description="Helical" evidence="2">
    <location>
        <begin position="174"/>
        <end position="198"/>
    </location>
</feature>
<feature type="transmembrane region" description="Helical" evidence="2">
    <location>
        <begin position="210"/>
        <end position="232"/>
    </location>
</feature>
<sequence>MSNPLYKIVFRGELAAGFAREEVEANLRARFRYSDAALAKLFSNRALALKGELDRPTALKFQEALERAGLIVEIQPMGAARPSPATGEECPQASDSPENAGPTREAAGGGEPAPSTDKEPEEAAASSLPQPQGPETQDASTEITAAEEAEDGAGQEGVILTEVIYQSMRQTRPWVRLIAILLFLGAVLGLLGSVAPLLAGLPGTPGAPPYLLVFLAQAIFCLFYLVPAWYLFKYAKAIGALLAGGGTAELESALLSQKSFWKFSGIMALVGLVLALVGVVAAVAIPMFMG</sequence>
<keyword evidence="2" id="KW-0472">Membrane</keyword>
<reference evidence="3 4" key="1">
    <citation type="journal article" date="2016" name="C (Basel)">
        <title>Selective Growth of and Electricity Production by Marine Exoelectrogenic Bacteria in Self-Aggregated Hydrogel of Microbially Reduced Graphene Oxide.</title>
        <authorList>
            <person name="Yoshida N."/>
            <person name="Goto Y."/>
            <person name="Miyata Y."/>
        </authorList>
    </citation>
    <scope>NUCLEOTIDE SEQUENCE [LARGE SCALE GENOMIC DNA]</scope>
    <source>
        <strain evidence="3 4">NIT-T3</strain>
    </source>
</reference>
<keyword evidence="2" id="KW-0812">Transmembrane</keyword>
<name>A0ABN6DXW0_9BACT</name>
<dbReference type="RefSeq" id="WP_221252156.1">
    <property type="nucleotide sequence ID" value="NZ_AP024355.1"/>
</dbReference>
<reference evidence="3 4" key="2">
    <citation type="journal article" date="2021" name="Int. J. Syst. Evol. Microbiol.">
        <title>Isolation and Polyphasic Characterization of Desulfuromonas versatilis sp. Nov., an Electrogenic Bacteria Capable of Versatile Metabolism Isolated from a Graphene Oxide-Reducing Enrichment Culture.</title>
        <authorList>
            <person name="Xie L."/>
            <person name="Yoshida N."/>
            <person name="Ishii S."/>
            <person name="Meng L."/>
        </authorList>
    </citation>
    <scope>NUCLEOTIDE SEQUENCE [LARGE SCALE GENOMIC DNA]</scope>
    <source>
        <strain evidence="3 4">NIT-T3</strain>
    </source>
</reference>